<dbReference type="Gene3D" id="3.40.50.10490">
    <property type="entry name" value="Glucose-6-phosphate isomerase like protein, domain 1"/>
    <property type="match status" value="1"/>
</dbReference>
<feature type="domain" description="HTH rpiR-type" evidence="5">
    <location>
        <begin position="13"/>
        <end position="89"/>
    </location>
</feature>
<gene>
    <name evidence="7" type="ORF">SAMN04488561_1224</name>
</gene>
<dbReference type="Proteomes" id="UP000181980">
    <property type="component" value="Unassembled WGS sequence"/>
</dbReference>
<dbReference type="SUPFAM" id="SSF46689">
    <property type="entry name" value="Homeodomain-like"/>
    <property type="match status" value="1"/>
</dbReference>
<dbReference type="InterPro" id="IPR001347">
    <property type="entry name" value="SIS_dom"/>
</dbReference>
<dbReference type="Gene3D" id="1.10.10.10">
    <property type="entry name" value="Winged helix-like DNA-binding domain superfamily/Winged helix DNA-binding domain"/>
    <property type="match status" value="1"/>
</dbReference>
<reference evidence="8" key="1">
    <citation type="submission" date="2016-10" db="EMBL/GenBank/DDBJ databases">
        <authorList>
            <person name="Varghese N."/>
            <person name="Submissions S."/>
        </authorList>
    </citation>
    <scope>NUCLEOTIDE SEQUENCE [LARGE SCALE GENOMIC DNA]</scope>
    <source>
        <strain evidence="8">DSM 45237</strain>
    </source>
</reference>
<dbReference type="STRING" id="561176.SAMN04488561_1224"/>
<evidence type="ECO:0000313" key="7">
    <source>
        <dbReference type="EMBL" id="SEE40499.1"/>
    </source>
</evidence>
<keyword evidence="8" id="KW-1185">Reference proteome</keyword>
<dbReference type="PROSITE" id="PS50943">
    <property type="entry name" value="HTH_CROC1"/>
    <property type="match status" value="1"/>
</dbReference>
<dbReference type="OrthoDB" id="4293777at2"/>
<dbReference type="PROSITE" id="PS00356">
    <property type="entry name" value="HTH_LACI_1"/>
    <property type="match status" value="1"/>
</dbReference>
<evidence type="ECO:0000256" key="1">
    <source>
        <dbReference type="ARBA" id="ARBA00023015"/>
    </source>
</evidence>
<dbReference type="InterPro" id="IPR001387">
    <property type="entry name" value="Cro/C1-type_HTH"/>
</dbReference>
<dbReference type="InterPro" id="IPR000281">
    <property type="entry name" value="HTH_RpiR"/>
</dbReference>
<dbReference type="SUPFAM" id="SSF53697">
    <property type="entry name" value="SIS domain"/>
    <property type="match status" value="1"/>
</dbReference>
<keyword evidence="1" id="KW-0805">Transcription regulation</keyword>
<dbReference type="AlphaFoldDB" id="A0A1H5IJU8"/>
<dbReference type="InterPro" id="IPR009057">
    <property type="entry name" value="Homeodomain-like_sf"/>
</dbReference>
<evidence type="ECO:0000256" key="2">
    <source>
        <dbReference type="ARBA" id="ARBA00023125"/>
    </source>
</evidence>
<keyword evidence="3" id="KW-0804">Transcription</keyword>
<organism evidence="7 8">
    <name type="scientific">Jiangella alba</name>
    <dbReference type="NCBI Taxonomy" id="561176"/>
    <lineage>
        <taxon>Bacteria</taxon>
        <taxon>Bacillati</taxon>
        <taxon>Actinomycetota</taxon>
        <taxon>Actinomycetes</taxon>
        <taxon>Jiangellales</taxon>
        <taxon>Jiangellaceae</taxon>
        <taxon>Jiangella</taxon>
    </lineage>
</organism>
<dbReference type="PANTHER" id="PTHR30514:SF1">
    <property type="entry name" value="HTH-TYPE TRANSCRIPTIONAL REGULATOR HEXR-RELATED"/>
    <property type="match status" value="1"/>
</dbReference>
<dbReference type="PANTHER" id="PTHR30514">
    <property type="entry name" value="GLUCOKINASE"/>
    <property type="match status" value="1"/>
</dbReference>
<accession>A0A1H5IJU8</accession>
<dbReference type="GO" id="GO:1901135">
    <property type="term" value="P:carbohydrate derivative metabolic process"/>
    <property type="evidence" value="ECO:0007669"/>
    <property type="project" value="InterPro"/>
</dbReference>
<evidence type="ECO:0000259" key="6">
    <source>
        <dbReference type="PROSITE" id="PS51464"/>
    </source>
</evidence>
<evidence type="ECO:0000313" key="8">
    <source>
        <dbReference type="Proteomes" id="UP000181980"/>
    </source>
</evidence>
<evidence type="ECO:0000256" key="3">
    <source>
        <dbReference type="ARBA" id="ARBA00023163"/>
    </source>
</evidence>
<dbReference type="InterPro" id="IPR047640">
    <property type="entry name" value="RpiR-like"/>
</dbReference>
<dbReference type="InterPro" id="IPR035472">
    <property type="entry name" value="RpiR-like_SIS"/>
</dbReference>
<dbReference type="GO" id="GO:0003677">
    <property type="term" value="F:DNA binding"/>
    <property type="evidence" value="ECO:0007669"/>
    <property type="project" value="UniProtKB-KW"/>
</dbReference>
<dbReference type="RefSeq" id="WP_069113223.1">
    <property type="nucleotide sequence ID" value="NZ_FNUC01000003.1"/>
</dbReference>
<name>A0A1H5IJU8_9ACTN</name>
<evidence type="ECO:0000259" key="5">
    <source>
        <dbReference type="PROSITE" id="PS51071"/>
    </source>
</evidence>
<dbReference type="EMBL" id="FNUC01000003">
    <property type="protein sequence ID" value="SEE40499.1"/>
    <property type="molecule type" value="Genomic_DNA"/>
</dbReference>
<dbReference type="PROSITE" id="PS51464">
    <property type="entry name" value="SIS"/>
    <property type="match status" value="1"/>
</dbReference>
<dbReference type="InterPro" id="IPR036388">
    <property type="entry name" value="WH-like_DNA-bd_sf"/>
</dbReference>
<dbReference type="CDD" id="cd00093">
    <property type="entry name" value="HTH_XRE"/>
    <property type="match status" value="1"/>
</dbReference>
<feature type="domain" description="HTH cro/C1-type" evidence="4">
    <location>
        <begin position="47"/>
        <end position="66"/>
    </location>
</feature>
<dbReference type="Pfam" id="PF01380">
    <property type="entry name" value="SIS"/>
    <property type="match status" value="1"/>
</dbReference>
<sequence length="282" mass="29359">MASAGSAATSRGPRQLAFLTDRLPSMSAAERKITDVLTRSPDEAISMSITELADRAGVSEATISRYCRRLQFKGYQDLRIRIARELAAEEATAGGTAENGIELAASTSADLLNRTARLLDPARVDRAAAAISAARRVVCVGLGASGIAAQAAAHHLLGIGVRAESHADLHVLLGATALLDASDVVLAFSRTGSAKDVTACVRLAQEQGATVISVTNASRSPVAKLSDIVLQVASEGTIGTLDSVLVQVFVLEILMRGCLERLGPAAELAAARVSEVIMGRLY</sequence>
<proteinExistence type="predicted"/>
<dbReference type="InterPro" id="IPR046348">
    <property type="entry name" value="SIS_dom_sf"/>
</dbReference>
<feature type="domain" description="SIS" evidence="6">
    <location>
        <begin position="127"/>
        <end position="264"/>
    </location>
</feature>
<dbReference type="CDD" id="cd05013">
    <property type="entry name" value="SIS_RpiR"/>
    <property type="match status" value="1"/>
</dbReference>
<protein>
    <submittedName>
        <fullName evidence="7">DNA-binding transcriptional regulator, MurR/RpiR family, contains HTH and SIS domains</fullName>
    </submittedName>
</protein>
<dbReference type="PROSITE" id="PS51071">
    <property type="entry name" value="HTH_RPIR"/>
    <property type="match status" value="1"/>
</dbReference>
<dbReference type="GO" id="GO:0003700">
    <property type="term" value="F:DNA-binding transcription factor activity"/>
    <property type="evidence" value="ECO:0007669"/>
    <property type="project" value="InterPro"/>
</dbReference>
<keyword evidence="2 7" id="KW-0238">DNA-binding</keyword>
<dbReference type="Pfam" id="PF01418">
    <property type="entry name" value="HTH_6"/>
    <property type="match status" value="1"/>
</dbReference>
<dbReference type="GO" id="GO:0097367">
    <property type="term" value="F:carbohydrate derivative binding"/>
    <property type="evidence" value="ECO:0007669"/>
    <property type="project" value="InterPro"/>
</dbReference>
<evidence type="ECO:0000259" key="4">
    <source>
        <dbReference type="PROSITE" id="PS50943"/>
    </source>
</evidence>